<dbReference type="Proteomes" id="UP000643525">
    <property type="component" value="Unassembled WGS sequence"/>
</dbReference>
<comment type="caution">
    <text evidence="3">The sequence shown here is derived from an EMBL/GenBank/DDBJ whole genome shotgun (WGS) entry which is preliminary data.</text>
</comment>
<feature type="region of interest" description="Disordered" evidence="1">
    <location>
        <begin position="1"/>
        <end position="22"/>
    </location>
</feature>
<evidence type="ECO:0000259" key="2">
    <source>
        <dbReference type="Pfam" id="PF17765"/>
    </source>
</evidence>
<accession>A0ABR9JFC3</accession>
<feature type="domain" description="MmyB-like transcription regulator ligand binding" evidence="2">
    <location>
        <begin position="61"/>
        <end position="227"/>
    </location>
</feature>
<dbReference type="Pfam" id="PF13560">
    <property type="entry name" value="HTH_31"/>
    <property type="match status" value="1"/>
</dbReference>
<name>A0ABR9JFC3_9MICC</name>
<evidence type="ECO:0000313" key="4">
    <source>
        <dbReference type="Proteomes" id="UP000643525"/>
    </source>
</evidence>
<dbReference type="Pfam" id="PF17765">
    <property type="entry name" value="MLTR_LBD"/>
    <property type="match status" value="1"/>
</dbReference>
<dbReference type="Gene3D" id="1.10.260.40">
    <property type="entry name" value="lambda repressor-like DNA-binding domains"/>
    <property type="match status" value="1"/>
</dbReference>
<evidence type="ECO:0000256" key="1">
    <source>
        <dbReference type="SAM" id="MobiDB-lite"/>
    </source>
</evidence>
<dbReference type="EMBL" id="JADBED010000001">
    <property type="protein sequence ID" value="MBE1524630.1"/>
    <property type="molecule type" value="Genomic_DNA"/>
</dbReference>
<dbReference type="InterPro" id="IPR041413">
    <property type="entry name" value="MLTR_LBD"/>
</dbReference>
<dbReference type="PANTHER" id="PTHR35010">
    <property type="entry name" value="BLL4672 PROTEIN-RELATED"/>
    <property type="match status" value="1"/>
</dbReference>
<sequence>MTGMSSDYYSRTERGHSPKPSEQMVTALARGLRLSLDDRDYLFQVVGYGTAPRVRRTDHVNVGLMRVVDRLTDTPAIVLNSLGETLFQTQPGLALLGDQRTHQGLARSVIYRWFTNDAERKLYPVEEHPKHSRVLASQLREVLTREGPRSRAADIVDALQGCSTEFTEVWAEHVVGWRYSEQKILLHPELGELTVYCQSLLDPEQIQTLLVFTATPGTESHDKLQLLSVIGTQKLSPSKSASV</sequence>
<dbReference type="PANTHER" id="PTHR35010:SF2">
    <property type="entry name" value="BLL4672 PROTEIN"/>
    <property type="match status" value="1"/>
</dbReference>
<dbReference type="InterPro" id="IPR010982">
    <property type="entry name" value="Lambda_DNA-bd_dom_sf"/>
</dbReference>
<reference evidence="3 4" key="1">
    <citation type="submission" date="2020-10" db="EMBL/GenBank/DDBJ databases">
        <title>Sequencing the genomes of 1000 actinobacteria strains.</title>
        <authorList>
            <person name="Klenk H.-P."/>
        </authorList>
    </citation>
    <scope>NUCLEOTIDE SEQUENCE [LARGE SCALE GENOMIC DNA]</scope>
    <source>
        <strain evidence="3 4">DSM 15666</strain>
    </source>
</reference>
<protein>
    <submittedName>
        <fullName evidence="3">Transcriptional regulator with XRE-family HTH domain</fullName>
    </submittedName>
</protein>
<evidence type="ECO:0000313" key="3">
    <source>
        <dbReference type="EMBL" id="MBE1524630.1"/>
    </source>
</evidence>
<gene>
    <name evidence="3" type="ORF">H4W27_001748</name>
</gene>
<keyword evidence="4" id="KW-1185">Reference proteome</keyword>
<proteinExistence type="predicted"/>
<organism evidence="3 4">
    <name type="scientific">Nesterenkonia lutea</name>
    <dbReference type="NCBI Taxonomy" id="272919"/>
    <lineage>
        <taxon>Bacteria</taxon>
        <taxon>Bacillati</taxon>
        <taxon>Actinomycetota</taxon>
        <taxon>Actinomycetes</taxon>
        <taxon>Micrococcales</taxon>
        <taxon>Micrococcaceae</taxon>
        <taxon>Nesterenkonia</taxon>
    </lineage>
</organism>
<dbReference type="Gene3D" id="3.30.450.180">
    <property type="match status" value="1"/>
</dbReference>